<dbReference type="InterPro" id="IPR015797">
    <property type="entry name" value="NUDIX_hydrolase-like_dom_sf"/>
</dbReference>
<evidence type="ECO:0000259" key="4">
    <source>
        <dbReference type="PROSITE" id="PS51462"/>
    </source>
</evidence>
<feature type="domain" description="Nudix hydrolase" evidence="4">
    <location>
        <begin position="41"/>
        <end position="176"/>
    </location>
</feature>
<dbReference type="Pfam" id="PF00293">
    <property type="entry name" value="NUDIX"/>
    <property type="match status" value="1"/>
</dbReference>
<evidence type="ECO:0000256" key="2">
    <source>
        <dbReference type="ARBA" id="ARBA00022801"/>
    </source>
</evidence>
<evidence type="ECO:0000313" key="5">
    <source>
        <dbReference type="EMBL" id="MES0834814.1"/>
    </source>
</evidence>
<dbReference type="PROSITE" id="PS00893">
    <property type="entry name" value="NUDIX_BOX"/>
    <property type="match status" value="1"/>
</dbReference>
<organism evidence="5 6">
    <name type="scientific">Nocardiopsis tropica</name>
    <dbReference type="NCBI Taxonomy" id="109330"/>
    <lineage>
        <taxon>Bacteria</taxon>
        <taxon>Bacillati</taxon>
        <taxon>Actinomycetota</taxon>
        <taxon>Actinomycetes</taxon>
        <taxon>Streptosporangiales</taxon>
        <taxon>Nocardiopsidaceae</taxon>
        <taxon>Nocardiopsis</taxon>
    </lineage>
</organism>
<keyword evidence="2" id="KW-0378">Hydrolase</keyword>
<feature type="region of interest" description="Disordered" evidence="3">
    <location>
        <begin position="1"/>
        <end position="29"/>
    </location>
</feature>
<dbReference type="InterPro" id="IPR000086">
    <property type="entry name" value="NUDIX_hydrolase_dom"/>
</dbReference>
<dbReference type="Proteomes" id="UP001432401">
    <property type="component" value="Unassembled WGS sequence"/>
</dbReference>
<dbReference type="SUPFAM" id="SSF55811">
    <property type="entry name" value="Nudix"/>
    <property type="match status" value="1"/>
</dbReference>
<dbReference type="PROSITE" id="PS51462">
    <property type="entry name" value="NUDIX"/>
    <property type="match status" value="1"/>
</dbReference>
<evidence type="ECO:0000313" key="6">
    <source>
        <dbReference type="Proteomes" id="UP001432401"/>
    </source>
</evidence>
<proteinExistence type="inferred from homology"/>
<reference evidence="5 6" key="1">
    <citation type="submission" date="2024-06" db="EMBL/GenBank/DDBJ databases">
        <authorList>
            <person name="Bataeva Y.V."/>
            <person name="Grigorian L.N."/>
            <person name="Solomentsev V.I."/>
        </authorList>
    </citation>
    <scope>NUCLEOTIDE SEQUENCE [LARGE SCALE GENOMIC DNA]</scope>
    <source>
        <strain evidence="6">SCPM-O-B-12605 (RCAM04882)</strain>
    </source>
</reference>
<keyword evidence="6" id="KW-1185">Reference proteome</keyword>
<dbReference type="EMBL" id="JBEQNB010000006">
    <property type="protein sequence ID" value="MES0834814.1"/>
    <property type="molecule type" value="Genomic_DNA"/>
</dbReference>
<dbReference type="Gene3D" id="3.90.79.10">
    <property type="entry name" value="Nucleoside Triphosphate Pyrophosphohydrolase"/>
    <property type="match status" value="1"/>
</dbReference>
<dbReference type="PANTHER" id="PTHR43736">
    <property type="entry name" value="ADP-RIBOSE PYROPHOSPHATASE"/>
    <property type="match status" value="1"/>
</dbReference>
<sequence length="186" mass="19894">MSGGGGAGADGRGTGTGGSGPTAGQGVAVAPGIEFPDTADGRTHVAGAVIADGRGRVFAQRRSATRKVFPHCWDIVGGHVEQGETMLEGLAREVEEETGWRLVGVLAELYRLDWDPGDGVTRHEVDYLVRVEGDLSAPRLEPDKHTEHLWVDDSLVHRLRDERDPGDYFITDIVQRGLDAARSADG</sequence>
<comment type="similarity">
    <text evidence="1">Belongs to the Nudix hydrolase family.</text>
</comment>
<feature type="compositionally biased region" description="Gly residues" evidence="3">
    <location>
        <begin position="1"/>
        <end position="23"/>
    </location>
</feature>
<comment type="caution">
    <text evidence="5">The sequence shown here is derived from an EMBL/GenBank/DDBJ whole genome shotgun (WGS) entry which is preliminary data.</text>
</comment>
<accession>A0ABV1ZV61</accession>
<dbReference type="InterPro" id="IPR020084">
    <property type="entry name" value="NUDIX_hydrolase_CS"/>
</dbReference>
<name>A0ABV1ZV61_9ACTN</name>
<dbReference type="PANTHER" id="PTHR43736:SF1">
    <property type="entry name" value="DIHYDRONEOPTERIN TRIPHOSPHATE DIPHOSPHATASE"/>
    <property type="match status" value="1"/>
</dbReference>
<protein>
    <submittedName>
        <fullName evidence="5">NUDIX domain-containing protein</fullName>
    </submittedName>
</protein>
<gene>
    <name evidence="5" type="ORF">ABUK86_13620</name>
</gene>
<evidence type="ECO:0000256" key="1">
    <source>
        <dbReference type="ARBA" id="ARBA00005582"/>
    </source>
</evidence>
<evidence type="ECO:0000256" key="3">
    <source>
        <dbReference type="SAM" id="MobiDB-lite"/>
    </source>
</evidence>
<dbReference type="CDD" id="cd02883">
    <property type="entry name" value="NUDIX_Hydrolase"/>
    <property type="match status" value="1"/>
</dbReference>
<dbReference type="RefSeq" id="WP_352983906.1">
    <property type="nucleotide sequence ID" value="NZ_JBEQNA010000006.1"/>
</dbReference>